<keyword evidence="4 6" id="KW-0133">Cell shape</keyword>
<dbReference type="NCBIfam" id="TIGR00904">
    <property type="entry name" value="mreB"/>
    <property type="match status" value="1"/>
</dbReference>
<comment type="subunit">
    <text evidence="6">Forms polymers.</text>
</comment>
<dbReference type="CDD" id="cd10225">
    <property type="entry name" value="ASKHA_NBD_MreB-like"/>
    <property type="match status" value="1"/>
</dbReference>
<evidence type="ECO:0000256" key="5">
    <source>
        <dbReference type="ARBA" id="ARBA00023458"/>
    </source>
</evidence>
<evidence type="ECO:0000256" key="2">
    <source>
        <dbReference type="ARBA" id="ARBA00022741"/>
    </source>
</evidence>
<feature type="binding site" evidence="6">
    <location>
        <begin position="204"/>
        <end position="207"/>
    </location>
    <ligand>
        <name>ATP</name>
        <dbReference type="ChEBI" id="CHEBI:30616"/>
    </ligand>
</feature>
<keyword evidence="1 6" id="KW-0963">Cytoplasm</keyword>
<dbReference type="InterPro" id="IPR043129">
    <property type="entry name" value="ATPase_NBD"/>
</dbReference>
<dbReference type="PANTHER" id="PTHR42749">
    <property type="entry name" value="CELL SHAPE-DETERMINING PROTEIN MREB"/>
    <property type="match status" value="1"/>
</dbReference>
<name>A0ABW5V4M9_9BACI</name>
<comment type="caution">
    <text evidence="7">The sequence shown here is derived from an EMBL/GenBank/DDBJ whole genome shotgun (WGS) entry which is preliminary data.</text>
</comment>
<evidence type="ECO:0000256" key="6">
    <source>
        <dbReference type="HAMAP-Rule" id="MF_02207"/>
    </source>
</evidence>
<evidence type="ECO:0000313" key="8">
    <source>
        <dbReference type="Proteomes" id="UP001597502"/>
    </source>
</evidence>
<dbReference type="Pfam" id="PF06723">
    <property type="entry name" value="MreB_Mbl"/>
    <property type="match status" value="1"/>
</dbReference>
<keyword evidence="3 6" id="KW-0067">ATP-binding</keyword>
<organism evidence="7 8">
    <name type="scientific">Lentibacillus juripiscarius</name>
    <dbReference type="NCBI Taxonomy" id="257446"/>
    <lineage>
        <taxon>Bacteria</taxon>
        <taxon>Bacillati</taxon>
        <taxon>Bacillota</taxon>
        <taxon>Bacilli</taxon>
        <taxon>Bacillales</taxon>
        <taxon>Bacillaceae</taxon>
        <taxon>Lentibacillus</taxon>
    </lineage>
</organism>
<dbReference type="EMBL" id="JBHUNA010000018">
    <property type="protein sequence ID" value="MFD2760973.1"/>
    <property type="molecule type" value="Genomic_DNA"/>
</dbReference>
<feature type="binding site" evidence="6">
    <location>
        <begin position="12"/>
        <end position="14"/>
    </location>
    <ligand>
        <name>ATP</name>
        <dbReference type="ChEBI" id="CHEBI:30616"/>
    </ligand>
</feature>
<proteinExistence type="inferred from homology"/>
<evidence type="ECO:0000256" key="4">
    <source>
        <dbReference type="ARBA" id="ARBA00022960"/>
    </source>
</evidence>
<feature type="binding site" evidence="6">
    <location>
        <begin position="284"/>
        <end position="287"/>
    </location>
    <ligand>
        <name>ATP</name>
        <dbReference type="ChEBI" id="CHEBI:30616"/>
    </ligand>
</feature>
<dbReference type="InterPro" id="IPR056546">
    <property type="entry name" value="MreB_MamK-like"/>
</dbReference>
<reference evidence="8" key="1">
    <citation type="journal article" date="2019" name="Int. J. Syst. Evol. Microbiol.">
        <title>The Global Catalogue of Microorganisms (GCM) 10K type strain sequencing project: providing services to taxonomists for standard genome sequencing and annotation.</title>
        <authorList>
            <consortium name="The Broad Institute Genomics Platform"/>
            <consortium name="The Broad Institute Genome Sequencing Center for Infectious Disease"/>
            <person name="Wu L."/>
            <person name="Ma J."/>
        </authorList>
    </citation>
    <scope>NUCLEOTIDE SEQUENCE [LARGE SCALE GENOMIC DNA]</scope>
    <source>
        <strain evidence="8">TISTR 1535</strain>
    </source>
</reference>
<evidence type="ECO:0000256" key="3">
    <source>
        <dbReference type="ARBA" id="ARBA00022840"/>
    </source>
</evidence>
<dbReference type="Proteomes" id="UP001597502">
    <property type="component" value="Unassembled WGS sequence"/>
</dbReference>
<dbReference type="InterPro" id="IPR004753">
    <property type="entry name" value="MreB"/>
</dbReference>
<evidence type="ECO:0000256" key="1">
    <source>
        <dbReference type="ARBA" id="ARBA00022490"/>
    </source>
</evidence>
<evidence type="ECO:0000313" key="7">
    <source>
        <dbReference type="EMBL" id="MFD2760973.1"/>
    </source>
</evidence>
<keyword evidence="2 6" id="KW-0547">Nucleotide-binding</keyword>
<dbReference type="PRINTS" id="PR01652">
    <property type="entry name" value="SHAPEPROTEIN"/>
</dbReference>
<gene>
    <name evidence="6" type="primary">mreB</name>
    <name evidence="7" type="ORF">ACFSUO_08330</name>
</gene>
<dbReference type="HAMAP" id="MF_02207">
    <property type="entry name" value="MreB"/>
    <property type="match status" value="1"/>
</dbReference>
<dbReference type="NCBIfam" id="NF010539">
    <property type="entry name" value="PRK13927.1"/>
    <property type="match status" value="1"/>
</dbReference>
<dbReference type="Gene3D" id="3.30.420.40">
    <property type="match status" value="3"/>
</dbReference>
<protein>
    <recommendedName>
        <fullName evidence="6">Cell shape-determining protein MreB</fullName>
    </recommendedName>
</protein>
<comment type="function">
    <text evidence="6">Forms membrane-associated dynamic filaments that are essential for cell shape determination. Acts by regulating cell wall synthesis and cell elongation, and thus cell shape. A feedback loop between cell geometry and MreB localization may maintain elongated cell shape by targeting cell wall growth to regions of negative cell wall curvature.</text>
</comment>
<keyword evidence="8" id="KW-1185">Reference proteome</keyword>
<dbReference type="RefSeq" id="WP_382392990.1">
    <property type="nucleotide sequence ID" value="NZ_JBHUNA010000018.1"/>
</dbReference>
<dbReference type="PANTHER" id="PTHR42749:SF4">
    <property type="entry name" value="CELL SHAPE-DETERMINING PROTEIN MBL"/>
    <property type="match status" value="1"/>
</dbReference>
<comment type="subcellular location">
    <subcellularLocation>
        <location evidence="6">Cytoplasm</location>
    </subcellularLocation>
    <text evidence="6">Membrane-associated.</text>
</comment>
<comment type="similarity">
    <text evidence="5 6">Belongs to the FtsA/MreB family.</text>
</comment>
<accession>A0ABW5V4M9</accession>
<dbReference type="SUPFAM" id="SSF53067">
    <property type="entry name" value="Actin-like ATPase domain"/>
    <property type="match status" value="2"/>
</dbReference>
<feature type="binding site" evidence="6">
    <location>
        <begin position="156"/>
        <end position="158"/>
    </location>
    <ligand>
        <name>ATP</name>
        <dbReference type="ChEBI" id="CHEBI:30616"/>
    </ligand>
</feature>
<sequence length="333" mass="36210">MFARDIGIDLGTANVLIHVKGKGIVLNEPSVVAMDRNTGRVLEVGEAARRMVGRTPGNIDAIRPLKDGVIADFDVTEAMLKYFIDKINVKGFLSKPKMLICCPTNITKVEQKAIKEAAEKSGGKKVYLEEEPKVAAVGSGMEIYQPSGNMIVDIGGGTTDVAVLSMGNIVTAESVKMAGDKFDVEILQYIKKKYKLLIGERTAEDIKINVATVFKDSRHEEMEIRGRDMVSGLPRTITVESAEIEEALRESVSLIIHGAKQVLERTPPELSADIIDRGVTLTGGGALVHGIDRLLAEELKVPVFLAEEPMNCVAKGTGIMLENIDKVERKKIV</sequence>